<dbReference type="PROSITE" id="PS50893">
    <property type="entry name" value="ABC_TRANSPORTER_2"/>
    <property type="match status" value="1"/>
</dbReference>
<dbReference type="Proteomes" id="UP000005143">
    <property type="component" value="Unassembled WGS sequence"/>
</dbReference>
<evidence type="ECO:0000259" key="4">
    <source>
        <dbReference type="PROSITE" id="PS50893"/>
    </source>
</evidence>
<dbReference type="InterPro" id="IPR050334">
    <property type="entry name" value="Molybdenum_import_ModC"/>
</dbReference>
<feature type="compositionally biased region" description="Low complexity" evidence="3">
    <location>
        <begin position="13"/>
        <end position="24"/>
    </location>
</feature>
<dbReference type="InterPro" id="IPR017871">
    <property type="entry name" value="ABC_transporter-like_CS"/>
</dbReference>
<accession>H0E1L6</accession>
<proteinExistence type="predicted"/>
<dbReference type="GO" id="GO:0005524">
    <property type="term" value="F:ATP binding"/>
    <property type="evidence" value="ECO:0007669"/>
    <property type="project" value="UniProtKB-KW"/>
</dbReference>
<dbReference type="Pfam" id="PF00005">
    <property type="entry name" value="ABC_tran"/>
    <property type="match status" value="1"/>
</dbReference>
<keyword evidence="2 5" id="KW-0067">ATP-binding</keyword>
<evidence type="ECO:0000256" key="3">
    <source>
        <dbReference type="SAM" id="MobiDB-lite"/>
    </source>
</evidence>
<dbReference type="EMBL" id="AGUD01000023">
    <property type="protein sequence ID" value="EHN12450.1"/>
    <property type="molecule type" value="Genomic_DNA"/>
</dbReference>
<dbReference type="InterPro" id="IPR003593">
    <property type="entry name" value="AAA+_ATPase"/>
</dbReference>
<sequence length="301" mass="31800">MRGRDHPEPDSSPTAAAVGDAVSAAPSPAPEAIAVVAATVRRHGRDGAPLLLLDDVDWRVAGGEQWVVLGPNGAGKSTLLQLAGGVLHPSEGRVRILGARVGGTDLRTLRERIGRVDAATTRALRPALDGLQVVLTGAFGSIALQRRRLAEVHERRARGLLALVGAEALAIRRFEDCSQGERQRLLLARALMGGERGPELLLLDEPATGLDLPSRERLVAAVAATARERPELPTVTVTHHVEEIPPTTTHALLLAAGRVVAAGTVDEVLRDEPLSRCFGLGLEVTRSGGRWAARVRPVTAV</sequence>
<evidence type="ECO:0000256" key="2">
    <source>
        <dbReference type="ARBA" id="ARBA00022840"/>
    </source>
</evidence>
<evidence type="ECO:0000313" key="6">
    <source>
        <dbReference type="Proteomes" id="UP000005143"/>
    </source>
</evidence>
<protein>
    <submittedName>
        <fullName evidence="5">ABC transporter ATP-binding protein</fullName>
    </submittedName>
</protein>
<keyword evidence="6" id="KW-1185">Reference proteome</keyword>
<dbReference type="SUPFAM" id="SSF52540">
    <property type="entry name" value="P-loop containing nucleoside triphosphate hydrolases"/>
    <property type="match status" value="1"/>
</dbReference>
<dbReference type="InterPro" id="IPR027417">
    <property type="entry name" value="P-loop_NTPase"/>
</dbReference>
<name>H0E1L6_9ACTN</name>
<comment type="caution">
    <text evidence="5">The sequence shown here is derived from an EMBL/GenBank/DDBJ whole genome shotgun (WGS) entry which is preliminary data.</text>
</comment>
<organism evidence="5 6">
    <name type="scientific">Patulibacter medicamentivorans</name>
    <dbReference type="NCBI Taxonomy" id="1097667"/>
    <lineage>
        <taxon>Bacteria</taxon>
        <taxon>Bacillati</taxon>
        <taxon>Actinomycetota</taxon>
        <taxon>Thermoleophilia</taxon>
        <taxon>Solirubrobacterales</taxon>
        <taxon>Patulibacteraceae</taxon>
        <taxon>Patulibacter</taxon>
    </lineage>
</organism>
<evidence type="ECO:0000256" key="1">
    <source>
        <dbReference type="ARBA" id="ARBA00022741"/>
    </source>
</evidence>
<keyword evidence="1" id="KW-0547">Nucleotide-binding</keyword>
<dbReference type="PANTHER" id="PTHR43514">
    <property type="entry name" value="ABC TRANSPORTER I FAMILY MEMBER 10"/>
    <property type="match status" value="1"/>
</dbReference>
<dbReference type="SMART" id="SM00382">
    <property type="entry name" value="AAA"/>
    <property type="match status" value="1"/>
</dbReference>
<dbReference type="PANTHER" id="PTHR43514:SF4">
    <property type="entry name" value="ABC TRANSPORTER I FAMILY MEMBER 10"/>
    <property type="match status" value="1"/>
</dbReference>
<dbReference type="PROSITE" id="PS00211">
    <property type="entry name" value="ABC_TRANSPORTER_1"/>
    <property type="match status" value="1"/>
</dbReference>
<gene>
    <name evidence="5" type="ORF">PAI11_06780</name>
</gene>
<dbReference type="Gene3D" id="3.40.50.300">
    <property type="entry name" value="P-loop containing nucleotide triphosphate hydrolases"/>
    <property type="match status" value="1"/>
</dbReference>
<dbReference type="AlphaFoldDB" id="H0E1L6"/>
<reference evidence="5 6" key="1">
    <citation type="journal article" date="2013" name="Biodegradation">
        <title>Quantitative proteomic analysis of ibuprofen-degrading Patulibacter sp. strain I11.</title>
        <authorList>
            <person name="Almeida B."/>
            <person name="Kjeldal H."/>
            <person name="Lolas I."/>
            <person name="Knudsen A.D."/>
            <person name="Carvalho G."/>
            <person name="Nielsen K.L."/>
            <person name="Barreto Crespo M.T."/>
            <person name="Stensballe A."/>
            <person name="Nielsen J.L."/>
        </authorList>
    </citation>
    <scope>NUCLEOTIDE SEQUENCE [LARGE SCALE GENOMIC DNA]</scope>
    <source>
        <strain evidence="5 6">I11</strain>
    </source>
</reference>
<evidence type="ECO:0000313" key="5">
    <source>
        <dbReference type="EMBL" id="EHN12450.1"/>
    </source>
</evidence>
<dbReference type="InterPro" id="IPR003439">
    <property type="entry name" value="ABC_transporter-like_ATP-bd"/>
</dbReference>
<feature type="region of interest" description="Disordered" evidence="3">
    <location>
        <begin position="1"/>
        <end position="24"/>
    </location>
</feature>
<dbReference type="GO" id="GO:0016887">
    <property type="term" value="F:ATP hydrolysis activity"/>
    <property type="evidence" value="ECO:0007669"/>
    <property type="project" value="InterPro"/>
</dbReference>
<feature type="domain" description="ABC transporter" evidence="4">
    <location>
        <begin position="35"/>
        <end position="281"/>
    </location>
</feature>